<evidence type="ECO:0000256" key="3">
    <source>
        <dbReference type="ARBA" id="ARBA00022679"/>
    </source>
</evidence>
<feature type="active site" description="Proton acceptor" evidence="7">
    <location>
        <position position="238"/>
    </location>
</feature>
<evidence type="ECO:0000256" key="7">
    <source>
        <dbReference type="HAMAP-Rule" id="MF_00523"/>
    </source>
</evidence>
<dbReference type="InterPro" id="IPR011004">
    <property type="entry name" value="Trimer_LpxA-like_sf"/>
</dbReference>
<dbReference type="Gene3D" id="2.160.10.10">
    <property type="entry name" value="Hexapeptide repeat proteins"/>
    <property type="match status" value="1"/>
</dbReference>
<dbReference type="NCBIfam" id="TIGR01853">
    <property type="entry name" value="lipid_A_lpxD"/>
    <property type="match status" value="1"/>
</dbReference>
<dbReference type="GO" id="GO:0009245">
    <property type="term" value="P:lipid A biosynthetic process"/>
    <property type="evidence" value="ECO:0007669"/>
    <property type="project" value="UniProtKB-UniRule"/>
</dbReference>
<dbReference type="GO" id="GO:0103118">
    <property type="term" value="F:UDP-3-O-[(3R)-3-hydroxyacyl]-glucosamine N-acyltransferase activity"/>
    <property type="evidence" value="ECO:0007669"/>
    <property type="project" value="UniProtKB-EC"/>
</dbReference>
<keyword evidence="3 7" id="KW-0808">Transferase</keyword>
<evidence type="ECO:0000259" key="8">
    <source>
        <dbReference type="Pfam" id="PF04613"/>
    </source>
</evidence>
<reference evidence="9" key="2">
    <citation type="submission" date="2020-08" db="EMBL/GenBank/DDBJ databases">
        <authorList>
            <person name="Lai Q."/>
        </authorList>
    </citation>
    <scope>NUCLEOTIDE SEQUENCE</scope>
    <source>
        <strain evidence="9">S27-2</strain>
    </source>
</reference>
<sequence>MAVTLAEIAKHIGATLHGDAALFISSVGTLKGASEGQISFLANSKYRIQLAETSASAVILHPRDLEHCQCAALVMENPYVGFALVAQLLDDTPASASDIAATAVIADDVELGNNVSIGANAVIESGVKLADDVQIGPGSFVGKNTSIGARTKLWANVSIYHGVTIGEDCLFQSGAVIGSDGFGYANDNGKWIKIPQLGGVVIGNRVEIGASTTVDRGAIDDTILEDGVIIDNQCQIAHNVHMKQNCAMAGCSVIGGSATIGQNCTIAGLVGVNGHIDVADNVHLTAMAMVTKPITEPGIYSSGMPATTNHQWRRNAVAMRNLDTFNQRIKALEKANK</sequence>
<dbReference type="GO" id="GO:0016410">
    <property type="term" value="F:N-acyltransferase activity"/>
    <property type="evidence" value="ECO:0007669"/>
    <property type="project" value="InterPro"/>
</dbReference>
<dbReference type="SUPFAM" id="SSF51161">
    <property type="entry name" value="Trimeric LpxA-like enzymes"/>
    <property type="match status" value="1"/>
</dbReference>
<dbReference type="PANTHER" id="PTHR43378">
    <property type="entry name" value="UDP-3-O-ACYLGLUCOSAMINE N-ACYLTRANSFERASE"/>
    <property type="match status" value="1"/>
</dbReference>
<dbReference type="RefSeq" id="WP_186505353.1">
    <property type="nucleotide sequence ID" value="NZ_JACNEP010000002.1"/>
</dbReference>
<comment type="similarity">
    <text evidence="7">Belongs to the transferase hexapeptide repeat family. LpxD subfamily.</text>
</comment>
<comment type="subunit">
    <text evidence="7">Homotrimer.</text>
</comment>
<dbReference type="AlphaFoldDB" id="A0A8J6ISP6"/>
<protein>
    <recommendedName>
        <fullName evidence="7">UDP-3-O-acylglucosamine N-acyltransferase</fullName>
        <ecNumber evidence="7">2.3.1.191</ecNumber>
    </recommendedName>
</protein>
<evidence type="ECO:0000256" key="6">
    <source>
        <dbReference type="ARBA" id="ARBA00023315"/>
    </source>
</evidence>
<keyword evidence="5 7" id="KW-0443">Lipid metabolism</keyword>
<keyword evidence="4 7" id="KW-0677">Repeat</keyword>
<comment type="pathway">
    <text evidence="7">Bacterial outer membrane biogenesis; LPS lipid A biosynthesis.</text>
</comment>
<comment type="function">
    <text evidence="7">Catalyzes the N-acylation of UDP-3-O-acylglucosamine using 3-hydroxyacyl-ACP as the acyl donor. Is involved in the biosynthesis of lipid A, a phosphorylated glycolipid that anchors the lipopolysaccharide to the outer membrane of the cell.</text>
</comment>
<evidence type="ECO:0000313" key="10">
    <source>
        <dbReference type="Proteomes" id="UP000601768"/>
    </source>
</evidence>
<dbReference type="InterPro" id="IPR001451">
    <property type="entry name" value="Hexapep"/>
</dbReference>
<evidence type="ECO:0000256" key="1">
    <source>
        <dbReference type="ARBA" id="ARBA00022516"/>
    </source>
</evidence>
<keyword evidence="2 7" id="KW-0441">Lipid A biosynthesis</keyword>
<proteinExistence type="inferred from homology"/>
<dbReference type="CDD" id="cd03352">
    <property type="entry name" value="LbH_LpxD"/>
    <property type="match status" value="1"/>
</dbReference>
<organism evidence="9 10">
    <name type="scientific">Neptunicella marina</name>
    <dbReference type="NCBI Taxonomy" id="2125989"/>
    <lineage>
        <taxon>Bacteria</taxon>
        <taxon>Pseudomonadati</taxon>
        <taxon>Pseudomonadota</taxon>
        <taxon>Gammaproteobacteria</taxon>
        <taxon>Alteromonadales</taxon>
        <taxon>Alteromonadaceae</taxon>
        <taxon>Neptunicella</taxon>
    </lineage>
</organism>
<dbReference type="GO" id="GO:0016020">
    <property type="term" value="C:membrane"/>
    <property type="evidence" value="ECO:0007669"/>
    <property type="project" value="GOC"/>
</dbReference>
<dbReference type="InterPro" id="IPR007691">
    <property type="entry name" value="LpxD"/>
</dbReference>
<dbReference type="Pfam" id="PF00132">
    <property type="entry name" value="Hexapep"/>
    <property type="match status" value="2"/>
</dbReference>
<dbReference type="PANTHER" id="PTHR43378:SF2">
    <property type="entry name" value="UDP-3-O-ACYLGLUCOSAMINE N-ACYLTRANSFERASE 1, MITOCHONDRIAL-RELATED"/>
    <property type="match status" value="1"/>
</dbReference>
<comment type="caution">
    <text evidence="9">The sequence shown here is derived from an EMBL/GenBank/DDBJ whole genome shotgun (WGS) entry which is preliminary data.</text>
</comment>
<comment type="catalytic activity">
    <reaction evidence="7">
        <text>a UDP-3-O-[(3R)-3-hydroxyacyl]-alpha-D-glucosamine + a (3R)-hydroxyacyl-[ACP] = a UDP-2-N,3-O-bis[(3R)-3-hydroxyacyl]-alpha-D-glucosamine + holo-[ACP] + H(+)</text>
        <dbReference type="Rhea" id="RHEA:53836"/>
        <dbReference type="Rhea" id="RHEA-COMP:9685"/>
        <dbReference type="Rhea" id="RHEA-COMP:9945"/>
        <dbReference type="ChEBI" id="CHEBI:15378"/>
        <dbReference type="ChEBI" id="CHEBI:64479"/>
        <dbReference type="ChEBI" id="CHEBI:78827"/>
        <dbReference type="ChEBI" id="CHEBI:137740"/>
        <dbReference type="ChEBI" id="CHEBI:137748"/>
        <dbReference type="EC" id="2.3.1.191"/>
    </reaction>
</comment>
<dbReference type="Gene3D" id="3.40.1390.10">
    <property type="entry name" value="MurE/MurF, N-terminal domain"/>
    <property type="match status" value="1"/>
</dbReference>
<evidence type="ECO:0000313" key="9">
    <source>
        <dbReference type="EMBL" id="MBC3764883.1"/>
    </source>
</evidence>
<evidence type="ECO:0000256" key="5">
    <source>
        <dbReference type="ARBA" id="ARBA00023098"/>
    </source>
</evidence>
<evidence type="ECO:0000256" key="2">
    <source>
        <dbReference type="ARBA" id="ARBA00022556"/>
    </source>
</evidence>
<dbReference type="Gene3D" id="1.20.5.170">
    <property type="match status" value="1"/>
</dbReference>
<feature type="domain" description="UDP-3-O-[3-hydroxymyristoyl] glucosamine N-acyltransferase non-repeat region" evidence="8">
    <location>
        <begin position="24"/>
        <end position="88"/>
    </location>
</feature>
<evidence type="ECO:0000256" key="4">
    <source>
        <dbReference type="ARBA" id="ARBA00022737"/>
    </source>
</evidence>
<keyword evidence="10" id="KW-1185">Reference proteome</keyword>
<dbReference type="HAMAP" id="MF_00523">
    <property type="entry name" value="LpxD"/>
    <property type="match status" value="1"/>
</dbReference>
<name>A0A8J6ISP6_9ALTE</name>
<dbReference type="EC" id="2.3.1.191" evidence="7"/>
<keyword evidence="1 7" id="KW-0444">Lipid biosynthesis</keyword>
<dbReference type="Pfam" id="PF04613">
    <property type="entry name" value="LpxD"/>
    <property type="match status" value="1"/>
</dbReference>
<dbReference type="UniPathway" id="UPA00973"/>
<reference evidence="9" key="1">
    <citation type="journal article" date="2018" name="Int. J. Syst. Evol. Microbiol.">
        <title>Neptunicella marina gen. nov., sp. nov., isolated from surface seawater.</title>
        <authorList>
            <person name="Liu X."/>
            <person name="Lai Q."/>
            <person name="Du Y."/>
            <person name="Zhang X."/>
            <person name="Liu Z."/>
            <person name="Sun F."/>
            <person name="Shao Z."/>
        </authorList>
    </citation>
    <scope>NUCLEOTIDE SEQUENCE</scope>
    <source>
        <strain evidence="9">S27-2</strain>
    </source>
</reference>
<dbReference type="EMBL" id="JACNEP010000002">
    <property type="protein sequence ID" value="MBC3764883.1"/>
    <property type="molecule type" value="Genomic_DNA"/>
</dbReference>
<gene>
    <name evidence="7 9" type="primary">lpxD</name>
    <name evidence="9" type="ORF">H8B19_03280</name>
</gene>
<dbReference type="Proteomes" id="UP000601768">
    <property type="component" value="Unassembled WGS sequence"/>
</dbReference>
<keyword evidence="6 7" id="KW-0012">Acyltransferase</keyword>
<dbReference type="InterPro" id="IPR020573">
    <property type="entry name" value="UDP_GlcNAc_AcTrfase_non-rep"/>
</dbReference>
<dbReference type="NCBIfam" id="NF002060">
    <property type="entry name" value="PRK00892.1"/>
    <property type="match status" value="1"/>
</dbReference>
<accession>A0A8J6ISP6</accession>